<dbReference type="InterPro" id="IPR004089">
    <property type="entry name" value="MCPsignal_dom"/>
</dbReference>
<keyword evidence="5" id="KW-1133">Transmembrane helix</keyword>
<evidence type="ECO:0000313" key="9">
    <source>
        <dbReference type="Proteomes" id="UP000824633"/>
    </source>
</evidence>
<evidence type="ECO:0000313" key="8">
    <source>
        <dbReference type="EMBL" id="BCZ45620.1"/>
    </source>
</evidence>
<dbReference type="Gene3D" id="1.20.120.1530">
    <property type="match status" value="2"/>
</dbReference>
<dbReference type="CDD" id="cd11386">
    <property type="entry name" value="MCP_signal"/>
    <property type="match status" value="1"/>
</dbReference>
<organism evidence="8 9">
    <name type="scientific">Clostridium gelidum</name>
    <dbReference type="NCBI Taxonomy" id="704125"/>
    <lineage>
        <taxon>Bacteria</taxon>
        <taxon>Bacillati</taxon>
        <taxon>Bacillota</taxon>
        <taxon>Clostridia</taxon>
        <taxon>Eubacteriales</taxon>
        <taxon>Clostridiaceae</taxon>
        <taxon>Clostridium</taxon>
    </lineage>
</organism>
<dbReference type="SMART" id="SM00304">
    <property type="entry name" value="HAMP"/>
    <property type="match status" value="2"/>
</dbReference>
<feature type="domain" description="HAMP" evidence="7">
    <location>
        <begin position="213"/>
        <end position="265"/>
    </location>
</feature>
<dbReference type="SMART" id="SM00283">
    <property type="entry name" value="MA"/>
    <property type="match status" value="1"/>
</dbReference>
<name>A0ABM7T406_9CLOT</name>
<feature type="region of interest" description="Disordered" evidence="4">
    <location>
        <begin position="913"/>
        <end position="950"/>
    </location>
</feature>
<feature type="domain" description="HAMP" evidence="7">
    <location>
        <begin position="566"/>
        <end position="618"/>
    </location>
</feature>
<keyword evidence="3" id="KW-0807">Transducer</keyword>
<dbReference type="Pfam" id="PF00672">
    <property type="entry name" value="HAMP"/>
    <property type="match status" value="1"/>
</dbReference>
<comment type="similarity">
    <text evidence="2">Belongs to the methyl-accepting chemotaxis (MCP) protein family.</text>
</comment>
<sequence>MKWFLNLKTKSKILAGFFTIVILMGIVGCVGILNLQKINTLDTELYENNTKPISLMNIIQVDIQKNKVIARNMIIENDVNTNRDSKNVMIETDKEINKTLDLFKSSIQDRSIIDEYNNLRANIDKYIPVRDKVMELATQNKNDEAISIMNGEASILGKAVDDSASKLISLTEVSGKEKADANSKTASTAIITMIGIILVGTIVAIALGVIISGLISKPINRILYMLEEMSKGHLGERADMKTTDEVGKMAKLMDSFAHGLQNDVIGAMNKIAKGDMNIDITMKDEKDEITPALKKVVENIKALVADANMLSNAAIEGKFETRADASKHDGDFKKVIDGVNGTLDTVVDKVVWYEAIIDAIPFPIHVTDNDMNWTYMNKSFENLMINQGVIRDRKSGYGLACSHAGATICNTEKCGIKQLHKGNPESFFDWCGMNNKQDTAYLKNKKGESVGYVEVVTDLTPIIRVSDYTKLEVKRLEGNLKLLSKGNTNFDLKIKEADKYTGEVSEQFEGISNSLKDAKNAVDNLVVDANMLSEAAAEGKLDKRADIEKHNGDFKKIVAGVNELIGEMVKPIQEVTAVMSEISKGNLEVPVSEGYKGEFGVLANAVNATEKGLKDVVEEISEVIGEISQGNLAIENVKDFHGNFKSISVSLNTIIDSLNSVLSEIDTASDQVYTGSSQVSDGSQALSQGATEQASAIEQLTSSITEVAAQTKENAINANQAKDLALNVKEKAEEGNRHMSEMLKSMGEINESSANISKIIKVIDEIAFQTNILALNAAVEAARAGQHGKGFAVVAEEVRNLAARSANAAKETTALIEGSIKKSEKGTEIANNTAKALYEIVEGVSKAATLVAEIAASSNEQATGISQINLGIEQVSQVVQTNSATAEESAAASEELSSQSELLKEMVSSFKLKNGNGNNSLNNGTKNYKNKPSRSRQNNVAFKEAAVTSSKPKIALSDNEFGKY</sequence>
<protein>
    <recommendedName>
        <fullName evidence="10">Methyl-accepting chemotaxis protein</fullName>
    </recommendedName>
</protein>
<evidence type="ECO:0000259" key="7">
    <source>
        <dbReference type="PROSITE" id="PS50885"/>
    </source>
</evidence>
<evidence type="ECO:0000256" key="2">
    <source>
        <dbReference type="ARBA" id="ARBA00029447"/>
    </source>
</evidence>
<dbReference type="Pfam" id="PF12729">
    <property type="entry name" value="4HB_MCP_1"/>
    <property type="match status" value="1"/>
</dbReference>
<dbReference type="Pfam" id="PF18947">
    <property type="entry name" value="HAMP_2"/>
    <property type="match status" value="1"/>
</dbReference>
<dbReference type="InterPro" id="IPR047347">
    <property type="entry name" value="YvaQ-like_sensor"/>
</dbReference>
<evidence type="ECO:0000259" key="6">
    <source>
        <dbReference type="PROSITE" id="PS50111"/>
    </source>
</evidence>
<evidence type="ECO:0008006" key="10">
    <source>
        <dbReference type="Google" id="ProtNLM"/>
    </source>
</evidence>
<keyword evidence="1" id="KW-0145">Chemotaxis</keyword>
<feature type="domain" description="Methyl-accepting transducer" evidence="6">
    <location>
        <begin position="668"/>
        <end position="897"/>
    </location>
</feature>
<dbReference type="InterPro" id="IPR024478">
    <property type="entry name" value="HlyB_4HB_MCP"/>
</dbReference>
<dbReference type="SUPFAM" id="SSF158472">
    <property type="entry name" value="HAMP domain-like"/>
    <property type="match status" value="1"/>
</dbReference>
<dbReference type="PROSITE" id="PS50111">
    <property type="entry name" value="CHEMOTAXIS_TRANSDUC_2"/>
    <property type="match status" value="1"/>
</dbReference>
<keyword evidence="5" id="KW-0812">Transmembrane</keyword>
<proteinExistence type="inferred from homology"/>
<dbReference type="PROSITE" id="PS51257">
    <property type="entry name" value="PROKAR_LIPOPROTEIN"/>
    <property type="match status" value="1"/>
</dbReference>
<evidence type="ECO:0000256" key="4">
    <source>
        <dbReference type="SAM" id="MobiDB-lite"/>
    </source>
</evidence>
<dbReference type="Gene3D" id="1.10.287.950">
    <property type="entry name" value="Methyl-accepting chemotaxis protein"/>
    <property type="match status" value="1"/>
</dbReference>
<feature type="compositionally biased region" description="Low complexity" evidence="4">
    <location>
        <begin position="913"/>
        <end position="927"/>
    </location>
</feature>
<dbReference type="InterPro" id="IPR004090">
    <property type="entry name" value="Chemotax_Me-accpt_rcpt"/>
</dbReference>
<dbReference type="PANTHER" id="PTHR43531">
    <property type="entry name" value="PROTEIN ICFG"/>
    <property type="match status" value="1"/>
</dbReference>
<feature type="transmembrane region" description="Helical" evidence="5">
    <location>
        <begin position="12"/>
        <end position="33"/>
    </location>
</feature>
<dbReference type="SUPFAM" id="SSF58104">
    <property type="entry name" value="Methyl-accepting chemotaxis protein (MCP) signaling domain"/>
    <property type="match status" value="1"/>
</dbReference>
<evidence type="ECO:0000256" key="3">
    <source>
        <dbReference type="PROSITE-ProRule" id="PRU00284"/>
    </source>
</evidence>
<evidence type="ECO:0000256" key="1">
    <source>
        <dbReference type="ARBA" id="ARBA00022500"/>
    </source>
</evidence>
<dbReference type="EMBL" id="AP024849">
    <property type="protein sequence ID" value="BCZ45620.1"/>
    <property type="molecule type" value="Genomic_DNA"/>
</dbReference>
<evidence type="ECO:0000256" key="5">
    <source>
        <dbReference type="SAM" id="Phobius"/>
    </source>
</evidence>
<dbReference type="CDD" id="cd06225">
    <property type="entry name" value="HAMP"/>
    <property type="match status" value="2"/>
</dbReference>
<dbReference type="RefSeq" id="WP_224037199.1">
    <property type="nucleotide sequence ID" value="NZ_AP024849.1"/>
</dbReference>
<gene>
    <name evidence="8" type="ORF">psyc5s11_16870</name>
</gene>
<reference evidence="9" key="1">
    <citation type="submission" date="2021-07" db="EMBL/GenBank/DDBJ databases">
        <title>Complete genome sequencing of a Clostridium isolate.</title>
        <authorList>
            <person name="Ueki A."/>
            <person name="Tonouchi A."/>
        </authorList>
    </citation>
    <scope>NUCLEOTIDE SEQUENCE [LARGE SCALE GENOMIC DNA]</scope>
    <source>
        <strain evidence="9">C5S11</strain>
    </source>
</reference>
<accession>A0ABM7T406</accession>
<dbReference type="CDD" id="cd19411">
    <property type="entry name" value="MCP2201-like_sensor"/>
    <property type="match status" value="1"/>
</dbReference>
<dbReference type="Proteomes" id="UP000824633">
    <property type="component" value="Chromosome"/>
</dbReference>
<dbReference type="PROSITE" id="PS50885">
    <property type="entry name" value="HAMP"/>
    <property type="match status" value="2"/>
</dbReference>
<dbReference type="InterPro" id="IPR003660">
    <property type="entry name" value="HAMP_dom"/>
</dbReference>
<dbReference type="PANTHER" id="PTHR43531:SF11">
    <property type="entry name" value="METHYL-ACCEPTING CHEMOTAXIS PROTEIN 3"/>
    <property type="match status" value="1"/>
</dbReference>
<dbReference type="InterPro" id="IPR051310">
    <property type="entry name" value="MCP_chemotaxis"/>
</dbReference>
<dbReference type="Pfam" id="PF00015">
    <property type="entry name" value="MCPsignal"/>
    <property type="match status" value="1"/>
</dbReference>
<keyword evidence="5" id="KW-0472">Membrane</keyword>
<keyword evidence="9" id="KW-1185">Reference proteome</keyword>
<dbReference type="PRINTS" id="PR00260">
    <property type="entry name" value="CHEMTRNSDUCR"/>
</dbReference>
<feature type="transmembrane region" description="Helical" evidence="5">
    <location>
        <begin position="190"/>
        <end position="215"/>
    </location>
</feature>